<keyword evidence="6" id="KW-0411">Iron-sulfur</keyword>
<evidence type="ECO:0000259" key="7">
    <source>
        <dbReference type="PROSITE" id="PS51918"/>
    </source>
</evidence>
<dbReference type="PANTHER" id="PTHR11228:SF34">
    <property type="entry name" value="TUNGSTEN-CONTAINING ALDEHYDE FERREDOXIN OXIDOREDUCTASE COFACTOR MODIFYING PROTEIN"/>
    <property type="match status" value="1"/>
</dbReference>
<evidence type="ECO:0000256" key="3">
    <source>
        <dbReference type="ARBA" id="ARBA00022691"/>
    </source>
</evidence>
<dbReference type="CDD" id="cd21123">
    <property type="entry name" value="SPASM_MftC-like"/>
    <property type="match status" value="1"/>
</dbReference>
<dbReference type="Pfam" id="PF04055">
    <property type="entry name" value="Radical_SAM"/>
    <property type="match status" value="1"/>
</dbReference>
<dbReference type="InterPro" id="IPR007197">
    <property type="entry name" value="rSAM"/>
</dbReference>
<sequence>MLVSWNTTRQCNLKCKHCYRDAGLKDEGELDTGEGKKLLEELADRGFKMVIFSGGEPLLRPDIVELTAYARQLGLRGVFGTTGTVMDLNLAQELKDAGAMCMGISLDSVTPAIHDEFRQVPGAWQKAVEGMENCLKVDLPFQIHTTVVNDNYEEFEKITDFGVKIGARAHHIFFLVPTGRGKDIEEEALRQRQYEGLIHRILKKQKEVDIEIKPTCAPQFMRVASQKGLDMRFNRGCLAGRSYCCILPNGDLHPCPYLPLKVGNVREEGFKTLWEEGKVLQDLRKPPRGKCGECRYEELCGGCRARAYYYSQGDYMAEDPWCLYGRKNRQE</sequence>
<dbReference type="Proteomes" id="UP000285138">
    <property type="component" value="Unassembled WGS sequence"/>
</dbReference>
<keyword evidence="4" id="KW-0479">Metal-binding</keyword>
<dbReference type="InterPro" id="IPR023885">
    <property type="entry name" value="4Fe4S-binding_SPASM_dom"/>
</dbReference>
<evidence type="ECO:0000313" key="8">
    <source>
        <dbReference type="EMBL" id="RQD72776.1"/>
    </source>
</evidence>
<feature type="domain" description="Radical SAM core" evidence="7">
    <location>
        <begin position="1"/>
        <end position="207"/>
    </location>
</feature>
<dbReference type="SFLD" id="SFLDG01067">
    <property type="entry name" value="SPASM/twitch_domain_containing"/>
    <property type="match status" value="1"/>
</dbReference>
<dbReference type="NCBIfam" id="TIGR04085">
    <property type="entry name" value="rSAM_more_4Fe4S"/>
    <property type="match status" value="1"/>
</dbReference>
<dbReference type="InterPro" id="IPR050377">
    <property type="entry name" value="Radical_SAM_PqqE_MftC-like"/>
</dbReference>
<dbReference type="SFLD" id="SFLDS00029">
    <property type="entry name" value="Radical_SAM"/>
    <property type="match status" value="1"/>
</dbReference>
<dbReference type="GO" id="GO:0051539">
    <property type="term" value="F:4 iron, 4 sulfur cluster binding"/>
    <property type="evidence" value="ECO:0007669"/>
    <property type="project" value="UniProtKB-KW"/>
</dbReference>
<keyword evidence="2" id="KW-0004">4Fe-4S</keyword>
<protein>
    <submittedName>
        <fullName evidence="8">Putative heme d1 biosynthesis radical SAM protein NirJ2</fullName>
    </submittedName>
</protein>
<evidence type="ECO:0000256" key="1">
    <source>
        <dbReference type="ARBA" id="ARBA00001966"/>
    </source>
</evidence>
<dbReference type="PROSITE" id="PS51918">
    <property type="entry name" value="RADICAL_SAM"/>
    <property type="match status" value="1"/>
</dbReference>
<dbReference type="GO" id="GO:0003824">
    <property type="term" value="F:catalytic activity"/>
    <property type="evidence" value="ECO:0007669"/>
    <property type="project" value="InterPro"/>
</dbReference>
<evidence type="ECO:0000313" key="9">
    <source>
        <dbReference type="Proteomes" id="UP000285138"/>
    </source>
</evidence>
<keyword evidence="5" id="KW-0408">Iron</keyword>
<evidence type="ECO:0000256" key="6">
    <source>
        <dbReference type="ARBA" id="ARBA00023014"/>
    </source>
</evidence>
<dbReference type="SUPFAM" id="SSF102114">
    <property type="entry name" value="Radical SAM enzymes"/>
    <property type="match status" value="1"/>
</dbReference>
<comment type="cofactor">
    <cofactor evidence="1">
        <name>[4Fe-4S] cluster</name>
        <dbReference type="ChEBI" id="CHEBI:49883"/>
    </cofactor>
</comment>
<dbReference type="AlphaFoldDB" id="A0A424Y943"/>
<dbReference type="PANTHER" id="PTHR11228">
    <property type="entry name" value="RADICAL SAM DOMAIN PROTEIN"/>
    <property type="match status" value="1"/>
</dbReference>
<dbReference type="EMBL" id="QZAA01000297">
    <property type="protein sequence ID" value="RQD72776.1"/>
    <property type="molecule type" value="Genomic_DNA"/>
</dbReference>
<name>A0A424Y943_9FIRM</name>
<reference evidence="8 9" key="1">
    <citation type="submission" date="2018-08" db="EMBL/GenBank/DDBJ databases">
        <title>The metabolism and importance of syntrophic acetate oxidation coupled to methane or sulfide production in haloalkaline environments.</title>
        <authorList>
            <person name="Timmers P.H.A."/>
            <person name="Vavourakis C.D."/>
            <person name="Sorokin D.Y."/>
            <person name="Sinninghe Damste J.S."/>
            <person name="Muyzer G."/>
            <person name="Stams A.J.M."/>
            <person name="Plugge C.M."/>
        </authorList>
    </citation>
    <scope>NUCLEOTIDE SEQUENCE [LARGE SCALE GENOMIC DNA]</scope>
    <source>
        <strain evidence="8">MSAO_Bac1</strain>
    </source>
</reference>
<dbReference type="InterPro" id="IPR013785">
    <property type="entry name" value="Aldolase_TIM"/>
</dbReference>
<comment type="caution">
    <text evidence="8">The sequence shown here is derived from an EMBL/GenBank/DDBJ whole genome shotgun (WGS) entry which is preliminary data.</text>
</comment>
<organism evidence="8 9">
    <name type="scientific">Candidatus Syntrophonatronum acetioxidans</name>
    <dbReference type="NCBI Taxonomy" id="1795816"/>
    <lineage>
        <taxon>Bacteria</taxon>
        <taxon>Bacillati</taxon>
        <taxon>Bacillota</taxon>
        <taxon>Clostridia</taxon>
        <taxon>Eubacteriales</taxon>
        <taxon>Syntrophomonadaceae</taxon>
        <taxon>Candidatus Syntrophonatronum</taxon>
    </lineage>
</organism>
<proteinExistence type="predicted"/>
<dbReference type="Gene3D" id="3.20.20.70">
    <property type="entry name" value="Aldolase class I"/>
    <property type="match status" value="1"/>
</dbReference>
<keyword evidence="3" id="KW-0949">S-adenosyl-L-methionine</keyword>
<accession>A0A424Y943</accession>
<dbReference type="Pfam" id="PF13186">
    <property type="entry name" value="SPASM"/>
    <property type="match status" value="1"/>
</dbReference>
<dbReference type="CDD" id="cd01335">
    <property type="entry name" value="Radical_SAM"/>
    <property type="match status" value="1"/>
</dbReference>
<dbReference type="InterPro" id="IPR017200">
    <property type="entry name" value="PqqE-like"/>
</dbReference>
<dbReference type="NCBIfam" id="TIGR04055">
    <property type="entry name" value="rSAM_NirJ2"/>
    <property type="match status" value="1"/>
</dbReference>
<dbReference type="PIRSF" id="PIRSF037420">
    <property type="entry name" value="PQQ_syn_pqqE"/>
    <property type="match status" value="1"/>
</dbReference>
<evidence type="ECO:0000256" key="5">
    <source>
        <dbReference type="ARBA" id="ARBA00023004"/>
    </source>
</evidence>
<dbReference type="InterPro" id="IPR058240">
    <property type="entry name" value="rSAM_sf"/>
</dbReference>
<dbReference type="SFLD" id="SFLDG01386">
    <property type="entry name" value="main_SPASM_domain-containing"/>
    <property type="match status" value="1"/>
</dbReference>
<evidence type="ECO:0000256" key="2">
    <source>
        <dbReference type="ARBA" id="ARBA00022485"/>
    </source>
</evidence>
<gene>
    <name evidence="8" type="primary">nirJ2</name>
    <name evidence="8" type="ORF">D5R97_10385</name>
</gene>
<evidence type="ECO:0000256" key="4">
    <source>
        <dbReference type="ARBA" id="ARBA00022723"/>
    </source>
</evidence>
<dbReference type="GO" id="GO:0046872">
    <property type="term" value="F:metal ion binding"/>
    <property type="evidence" value="ECO:0007669"/>
    <property type="project" value="UniProtKB-KW"/>
</dbReference>
<dbReference type="InterPro" id="IPR027633">
    <property type="entry name" value="rSAM_NirJ2"/>
</dbReference>